<keyword evidence="2" id="KW-0238">DNA-binding</keyword>
<sequence>MVDNGLRDEALQRSRITAEAESPDGLVRVTVDAAGVVLSVWIDPTAFTRTTPDRLAASVGAAARAASTDVRARVADPMAPVAARGTDRVDLPDPDPGGPSVRNLVPTVATEFDPAAPRPAARPTPILRTRTTGRHRS</sequence>
<dbReference type="Pfam" id="PF02575">
    <property type="entry name" value="YbaB_DNA_bd"/>
    <property type="match status" value="1"/>
</dbReference>
<dbReference type="RefSeq" id="WP_127947899.1">
    <property type="nucleotide sequence ID" value="NZ_RKLN01000005.1"/>
</dbReference>
<accession>A0A438ASC8</accession>
<dbReference type="InterPro" id="IPR004401">
    <property type="entry name" value="YbaB/EbfC"/>
</dbReference>
<proteinExistence type="predicted"/>
<dbReference type="Gene3D" id="3.30.1310.10">
    <property type="entry name" value="Nucleoid-associated protein YbaB-like domain"/>
    <property type="match status" value="1"/>
</dbReference>
<evidence type="ECO:0000313" key="2">
    <source>
        <dbReference type="EMBL" id="RVW01599.1"/>
    </source>
</evidence>
<comment type="caution">
    <text evidence="2">The sequence shown here is derived from an EMBL/GenBank/DDBJ whole genome shotgun (WGS) entry which is preliminary data.</text>
</comment>
<dbReference type="OrthoDB" id="4559751at2"/>
<dbReference type="GO" id="GO:0003677">
    <property type="term" value="F:DNA binding"/>
    <property type="evidence" value="ECO:0007669"/>
    <property type="project" value="UniProtKB-KW"/>
</dbReference>
<reference evidence="2 3" key="1">
    <citation type="submission" date="2018-11" db="EMBL/GenBank/DDBJ databases">
        <title>Rhodococcus spongicola sp. nov. and Rhodococcus xishaensis sp. nov. from marine sponges.</title>
        <authorList>
            <person name="Li L."/>
            <person name="Lin H.W."/>
        </authorList>
    </citation>
    <scope>NUCLEOTIDE SEQUENCE [LARGE SCALE GENOMIC DNA]</scope>
    <source>
        <strain evidence="2 3">LHW50502</strain>
    </source>
</reference>
<dbReference type="EMBL" id="RKLN01000005">
    <property type="protein sequence ID" value="RVW01599.1"/>
    <property type="molecule type" value="Genomic_DNA"/>
</dbReference>
<name>A0A438ASC8_9NOCA</name>
<feature type="region of interest" description="Disordered" evidence="1">
    <location>
        <begin position="81"/>
        <end position="137"/>
    </location>
</feature>
<keyword evidence="3" id="KW-1185">Reference proteome</keyword>
<organism evidence="2 3">
    <name type="scientific">Rhodococcus spongiicola</name>
    <dbReference type="NCBI Taxonomy" id="2487352"/>
    <lineage>
        <taxon>Bacteria</taxon>
        <taxon>Bacillati</taxon>
        <taxon>Actinomycetota</taxon>
        <taxon>Actinomycetes</taxon>
        <taxon>Mycobacteriales</taxon>
        <taxon>Nocardiaceae</taxon>
        <taxon>Rhodococcus</taxon>
    </lineage>
</organism>
<gene>
    <name evidence="2" type="ORF">EF834_14380</name>
</gene>
<dbReference type="AlphaFoldDB" id="A0A438ASC8"/>
<dbReference type="Proteomes" id="UP000284333">
    <property type="component" value="Unassembled WGS sequence"/>
</dbReference>
<evidence type="ECO:0000313" key="3">
    <source>
        <dbReference type="Proteomes" id="UP000284333"/>
    </source>
</evidence>
<dbReference type="SUPFAM" id="SSF82607">
    <property type="entry name" value="YbaB-like"/>
    <property type="match status" value="1"/>
</dbReference>
<evidence type="ECO:0000256" key="1">
    <source>
        <dbReference type="SAM" id="MobiDB-lite"/>
    </source>
</evidence>
<protein>
    <submittedName>
        <fullName evidence="2">YbaB/EbfC family DNA-binding protein</fullName>
    </submittedName>
</protein>
<dbReference type="InterPro" id="IPR036894">
    <property type="entry name" value="YbaB-like_sf"/>
</dbReference>